<evidence type="ECO:0000313" key="3">
    <source>
        <dbReference type="Proteomes" id="UP001591681"/>
    </source>
</evidence>
<accession>A0ABD1IQ56</accession>
<keyword evidence="3" id="KW-1185">Reference proteome</keyword>
<organism evidence="2 3">
    <name type="scientific">Coilia grayii</name>
    <name type="common">Gray's grenadier anchovy</name>
    <dbReference type="NCBI Taxonomy" id="363190"/>
    <lineage>
        <taxon>Eukaryota</taxon>
        <taxon>Metazoa</taxon>
        <taxon>Chordata</taxon>
        <taxon>Craniata</taxon>
        <taxon>Vertebrata</taxon>
        <taxon>Euteleostomi</taxon>
        <taxon>Actinopterygii</taxon>
        <taxon>Neopterygii</taxon>
        <taxon>Teleostei</taxon>
        <taxon>Clupei</taxon>
        <taxon>Clupeiformes</taxon>
        <taxon>Clupeoidei</taxon>
        <taxon>Engraulidae</taxon>
        <taxon>Coilinae</taxon>
        <taxon>Coilia</taxon>
    </lineage>
</organism>
<name>A0ABD1IQ56_9TELE</name>
<dbReference type="Pfam" id="PF24764">
    <property type="entry name" value="rva_4"/>
    <property type="match status" value="1"/>
</dbReference>
<dbReference type="InterPro" id="IPR058913">
    <property type="entry name" value="Integrase_dom_put"/>
</dbReference>
<dbReference type="Proteomes" id="UP001591681">
    <property type="component" value="Unassembled WGS sequence"/>
</dbReference>
<sequence length="275" mass="31619">MPVKNNLKMYGDVYRSAVLKYGLWDQVRVDHGKEFHLTLFMQENLKALRHDQIRRPYLQTKSTENHRIERIWPEINNRVNYPLKAALVDLLNKDLLNMEDNTVKFCTSQLLCQVSRIGVQRVVAAWNAHSIPGKEVPNYLAQNGCKVRIAEDLLPPPSEAASLYDRELSSSLSRVSQFGQDPFTSEEAKIRAEGEFCELFPDISVLYETAVHHNFQPFQDALKCLIDSTRCTVLCTVLKALLINSLLSKKDVLKHEQNVNFMHCLLKRIHCDINV</sequence>
<dbReference type="EMBL" id="JBHFQA010000524">
    <property type="protein sequence ID" value="KAL2076321.1"/>
    <property type="molecule type" value="Genomic_DNA"/>
</dbReference>
<protein>
    <recommendedName>
        <fullName evidence="1">Integrase core domain-containing protein</fullName>
    </recommendedName>
</protein>
<reference evidence="2 3" key="1">
    <citation type="submission" date="2024-09" db="EMBL/GenBank/DDBJ databases">
        <title>A chromosome-level genome assembly of Gray's grenadier anchovy, Coilia grayii.</title>
        <authorList>
            <person name="Fu Z."/>
        </authorList>
    </citation>
    <scope>NUCLEOTIDE SEQUENCE [LARGE SCALE GENOMIC DNA]</scope>
    <source>
        <strain evidence="2">G4</strain>
        <tissue evidence="2">Muscle</tissue>
    </source>
</reference>
<evidence type="ECO:0000259" key="1">
    <source>
        <dbReference type="Pfam" id="PF24764"/>
    </source>
</evidence>
<dbReference type="AlphaFoldDB" id="A0ABD1IQ56"/>
<feature type="domain" description="Integrase core" evidence="1">
    <location>
        <begin position="14"/>
        <end position="132"/>
    </location>
</feature>
<proteinExistence type="predicted"/>
<gene>
    <name evidence="2" type="ORF">ACEWY4_028073</name>
</gene>
<evidence type="ECO:0000313" key="2">
    <source>
        <dbReference type="EMBL" id="KAL2076321.1"/>
    </source>
</evidence>
<comment type="caution">
    <text evidence="2">The sequence shown here is derived from an EMBL/GenBank/DDBJ whole genome shotgun (WGS) entry which is preliminary data.</text>
</comment>